<protein>
    <submittedName>
        <fullName evidence="2">M15 family metallopeptidase</fullName>
    </submittedName>
</protein>
<dbReference type="SUPFAM" id="SSF55166">
    <property type="entry name" value="Hedgehog/DD-peptidase"/>
    <property type="match status" value="1"/>
</dbReference>
<evidence type="ECO:0000313" key="2">
    <source>
        <dbReference type="EMBL" id="QHX44172.1"/>
    </source>
</evidence>
<dbReference type="InterPro" id="IPR039561">
    <property type="entry name" value="Peptidase_M15C"/>
</dbReference>
<dbReference type="EMBL" id="CP048020">
    <property type="protein sequence ID" value="QHX44172.1"/>
    <property type="molecule type" value="Genomic_DNA"/>
</dbReference>
<organism evidence="2 3">
    <name type="scientific">Treponema vincentii</name>
    <dbReference type="NCBI Taxonomy" id="69710"/>
    <lineage>
        <taxon>Bacteria</taxon>
        <taxon>Pseudomonadati</taxon>
        <taxon>Spirochaetota</taxon>
        <taxon>Spirochaetia</taxon>
        <taxon>Spirochaetales</taxon>
        <taxon>Treponemataceae</taxon>
        <taxon>Treponema</taxon>
    </lineage>
</organism>
<gene>
    <name evidence="2" type="ORF">GWP43_12735</name>
</gene>
<dbReference type="InterPro" id="IPR009045">
    <property type="entry name" value="Zn_M74/Hedgehog-like"/>
</dbReference>
<dbReference type="AlphaFoldDB" id="A0A6P1Y5H9"/>
<evidence type="ECO:0000259" key="1">
    <source>
        <dbReference type="Pfam" id="PF13539"/>
    </source>
</evidence>
<dbReference type="RefSeq" id="WP_162664454.1">
    <property type="nucleotide sequence ID" value="NZ_CP048020.1"/>
</dbReference>
<feature type="domain" description="Peptidase M15C" evidence="1">
    <location>
        <begin position="81"/>
        <end position="146"/>
    </location>
</feature>
<dbReference type="GO" id="GO:0008233">
    <property type="term" value="F:peptidase activity"/>
    <property type="evidence" value="ECO:0007669"/>
    <property type="project" value="InterPro"/>
</dbReference>
<dbReference type="KEGG" id="trz:GWP43_12735"/>
<dbReference type="Pfam" id="PF13539">
    <property type="entry name" value="Peptidase_M15_4"/>
    <property type="match status" value="1"/>
</dbReference>
<sequence>MGVIRDIDRLKPELAKRTRAFLTELKKRGIEVIVLETDRTVDTQTAYYAQGRKPLEEVNALRKKAGLYLLTEAENKRIVTKTTQSRHFGGNAVDIAPVKDGRVWWNAPEQVWKEIGAIGEACGLDWCAGGYGQVWGKGWDNPHFELMKG</sequence>
<evidence type="ECO:0000313" key="3">
    <source>
        <dbReference type="Proteomes" id="UP000464374"/>
    </source>
</evidence>
<name>A0A6P1Y5H9_9SPIR</name>
<dbReference type="Gene3D" id="3.30.1380.10">
    <property type="match status" value="1"/>
</dbReference>
<dbReference type="CDD" id="cd14845">
    <property type="entry name" value="L-Ala-D-Glu_peptidase_like"/>
    <property type="match status" value="1"/>
</dbReference>
<accession>A0A6P1Y5H9</accession>
<reference evidence="2 3" key="1">
    <citation type="submission" date="2020-01" db="EMBL/GenBank/DDBJ databases">
        <title>Complete genome sequence of a human oral phylogroup 1 Treponema sp. strain ATCC 700766, originally isolated from periodontitis dental plaque.</title>
        <authorList>
            <person name="Chan Y."/>
            <person name="Huo Y.-B."/>
            <person name="Yu X.-L."/>
            <person name="Zeng H."/>
            <person name="Leung W.-K."/>
            <person name="Watt R.M."/>
        </authorList>
    </citation>
    <scope>NUCLEOTIDE SEQUENCE [LARGE SCALE GENOMIC DNA]</scope>
    <source>
        <strain evidence="2 3">OMZ 804</strain>
    </source>
</reference>
<dbReference type="Proteomes" id="UP000464374">
    <property type="component" value="Chromosome"/>
</dbReference>
<proteinExistence type="predicted"/>